<reference evidence="2 3" key="1">
    <citation type="journal article" date="2009" name="Stand. Genomic Sci.">
        <title>Complete genome sequence of Stackebrandtia nassauensis type strain (LLR-40K-21).</title>
        <authorList>
            <person name="Munk C."/>
            <person name="Lapidus A."/>
            <person name="Copeland A."/>
            <person name="Jando M."/>
            <person name="Mayilraj S."/>
            <person name="Glavina Del Rio T."/>
            <person name="Nolan M."/>
            <person name="Chen F."/>
            <person name="Lucas S."/>
            <person name="Tice H."/>
            <person name="Cheng J.F."/>
            <person name="Han C."/>
            <person name="Detter J.C."/>
            <person name="Bruce D."/>
            <person name="Goodwin L."/>
            <person name="Chain P."/>
            <person name="Pitluck S."/>
            <person name="Goker M."/>
            <person name="Ovchinikova G."/>
            <person name="Pati A."/>
            <person name="Ivanova N."/>
            <person name="Mavromatis K."/>
            <person name="Chen A."/>
            <person name="Palaniappan K."/>
            <person name="Land M."/>
            <person name="Hauser L."/>
            <person name="Chang Y.J."/>
            <person name="Jeffries C.D."/>
            <person name="Bristow J."/>
            <person name="Eisen J.A."/>
            <person name="Markowitz V."/>
            <person name="Hugenholtz P."/>
            <person name="Kyrpides N.C."/>
            <person name="Klenk H.P."/>
        </authorList>
    </citation>
    <scope>NUCLEOTIDE SEQUENCE [LARGE SCALE GENOMIC DNA]</scope>
    <source>
        <strain evidence="3">DSM 44728 / CIP 108903 / NRRL B-16338 / NBRC 102104 / LLR-40K-21</strain>
    </source>
</reference>
<name>D3Q9N6_STANL</name>
<sequence length="173" mass="19116">MEPAQSPADAVDAIVGQWRRERPDLDLDSMAIFGRIHRVSELSRRRLKSVFAPFGIGLSEFDVVATLRRSGEPFELSPKELSRTLMLTSGGLTGRLDKLERAGLIERRPDPSDRRGLRIRLTEAGWRAADEAVTAEIDELARVLSSALSPAEARTLGELLRKLHGPYAGDSLD</sequence>
<dbReference type="InterPro" id="IPR039422">
    <property type="entry name" value="MarR/SlyA-like"/>
</dbReference>
<dbReference type="InterPro" id="IPR000835">
    <property type="entry name" value="HTH_MarR-typ"/>
</dbReference>
<dbReference type="AlphaFoldDB" id="D3Q9N6"/>
<evidence type="ECO:0000313" key="2">
    <source>
        <dbReference type="EMBL" id="ADD44582.1"/>
    </source>
</evidence>
<dbReference type="SMART" id="SM00347">
    <property type="entry name" value="HTH_MARR"/>
    <property type="match status" value="1"/>
</dbReference>
<dbReference type="Pfam" id="PF12802">
    <property type="entry name" value="MarR_2"/>
    <property type="match status" value="1"/>
</dbReference>
<dbReference type="PANTHER" id="PTHR33164">
    <property type="entry name" value="TRANSCRIPTIONAL REGULATOR, MARR FAMILY"/>
    <property type="match status" value="1"/>
</dbReference>
<dbReference type="PANTHER" id="PTHR33164:SF104">
    <property type="entry name" value="TRANSCRIPTIONAL REGULATORY PROTEIN"/>
    <property type="match status" value="1"/>
</dbReference>
<dbReference type="OrthoDB" id="3237509at2"/>
<feature type="domain" description="HTH marR-type" evidence="1">
    <location>
        <begin position="29"/>
        <end position="165"/>
    </location>
</feature>
<dbReference type="GO" id="GO:0006950">
    <property type="term" value="P:response to stress"/>
    <property type="evidence" value="ECO:0007669"/>
    <property type="project" value="TreeGrafter"/>
</dbReference>
<dbReference type="Proteomes" id="UP000000844">
    <property type="component" value="Chromosome"/>
</dbReference>
<dbReference type="STRING" id="446470.Snas_4941"/>
<dbReference type="KEGG" id="sna:Snas_4941"/>
<dbReference type="GO" id="GO:0003700">
    <property type="term" value="F:DNA-binding transcription factor activity"/>
    <property type="evidence" value="ECO:0007669"/>
    <property type="project" value="InterPro"/>
</dbReference>
<evidence type="ECO:0000259" key="1">
    <source>
        <dbReference type="PROSITE" id="PS50995"/>
    </source>
</evidence>
<dbReference type="RefSeq" id="WP_013020153.1">
    <property type="nucleotide sequence ID" value="NC_013947.1"/>
</dbReference>
<accession>D3Q9N6</accession>
<dbReference type="SUPFAM" id="SSF46785">
    <property type="entry name" value="Winged helix' DNA-binding domain"/>
    <property type="match status" value="1"/>
</dbReference>
<proteinExistence type="predicted"/>
<keyword evidence="3" id="KW-1185">Reference proteome</keyword>
<dbReference type="InterPro" id="IPR036390">
    <property type="entry name" value="WH_DNA-bd_sf"/>
</dbReference>
<gene>
    <name evidence="2" type="ordered locus">Snas_4941</name>
</gene>
<protein>
    <submittedName>
        <fullName evidence="2">Transcriptional regulator, MarR family</fullName>
    </submittedName>
</protein>
<dbReference type="EMBL" id="CP001778">
    <property type="protein sequence ID" value="ADD44582.1"/>
    <property type="molecule type" value="Genomic_DNA"/>
</dbReference>
<dbReference type="HOGENOM" id="CLU_083287_27_5_11"/>
<dbReference type="eggNOG" id="COG1846">
    <property type="taxonomic scope" value="Bacteria"/>
</dbReference>
<evidence type="ECO:0000313" key="3">
    <source>
        <dbReference type="Proteomes" id="UP000000844"/>
    </source>
</evidence>
<dbReference type="PRINTS" id="PR00598">
    <property type="entry name" value="HTHMARR"/>
</dbReference>
<dbReference type="Gene3D" id="1.10.10.10">
    <property type="entry name" value="Winged helix-like DNA-binding domain superfamily/Winged helix DNA-binding domain"/>
    <property type="match status" value="1"/>
</dbReference>
<dbReference type="InterPro" id="IPR036388">
    <property type="entry name" value="WH-like_DNA-bd_sf"/>
</dbReference>
<dbReference type="PROSITE" id="PS50995">
    <property type="entry name" value="HTH_MARR_2"/>
    <property type="match status" value="1"/>
</dbReference>
<organism evidence="2 3">
    <name type="scientific">Stackebrandtia nassauensis (strain DSM 44728 / CIP 108903 / NRRL B-16338 / NBRC 102104 / LLR-40K-21)</name>
    <dbReference type="NCBI Taxonomy" id="446470"/>
    <lineage>
        <taxon>Bacteria</taxon>
        <taxon>Bacillati</taxon>
        <taxon>Actinomycetota</taxon>
        <taxon>Actinomycetes</taxon>
        <taxon>Glycomycetales</taxon>
        <taxon>Glycomycetaceae</taxon>
        <taxon>Stackebrandtia</taxon>
    </lineage>
</organism>